<feature type="domain" description="B30.2/SPRY" evidence="5">
    <location>
        <begin position="314"/>
        <end position="533"/>
    </location>
</feature>
<evidence type="ECO:0000313" key="7">
    <source>
        <dbReference type="Proteomes" id="UP001460270"/>
    </source>
</evidence>
<dbReference type="PANTHER" id="PTHR25465">
    <property type="entry name" value="B-BOX DOMAIN CONTAINING"/>
    <property type="match status" value="1"/>
</dbReference>
<dbReference type="SUPFAM" id="SSF49899">
    <property type="entry name" value="Concanavalin A-like lectins/glucanases"/>
    <property type="match status" value="1"/>
</dbReference>
<feature type="region of interest" description="Disordered" evidence="4">
    <location>
        <begin position="114"/>
        <end position="154"/>
    </location>
</feature>
<dbReference type="PROSITE" id="PS50188">
    <property type="entry name" value="B302_SPRY"/>
    <property type="match status" value="1"/>
</dbReference>
<keyword evidence="7" id="KW-1185">Reference proteome</keyword>
<dbReference type="Proteomes" id="UP001460270">
    <property type="component" value="Unassembled WGS sequence"/>
</dbReference>
<dbReference type="InterPro" id="IPR001870">
    <property type="entry name" value="B30.2/SPRY"/>
</dbReference>
<dbReference type="InterPro" id="IPR043136">
    <property type="entry name" value="B30.2/SPRY_sf"/>
</dbReference>
<feature type="compositionally biased region" description="Polar residues" evidence="4">
    <location>
        <begin position="136"/>
        <end position="154"/>
    </location>
</feature>
<dbReference type="AlphaFoldDB" id="A0AAW0MG53"/>
<dbReference type="InterPro" id="IPR013320">
    <property type="entry name" value="ConA-like_dom_sf"/>
</dbReference>
<dbReference type="InterPro" id="IPR003879">
    <property type="entry name" value="Butyrophylin_SPRY"/>
</dbReference>
<keyword evidence="1" id="KW-0479">Metal-binding</keyword>
<evidence type="ECO:0000256" key="1">
    <source>
        <dbReference type="ARBA" id="ARBA00022723"/>
    </source>
</evidence>
<evidence type="ECO:0000256" key="2">
    <source>
        <dbReference type="ARBA" id="ARBA00022771"/>
    </source>
</evidence>
<proteinExistence type="predicted"/>
<dbReference type="GO" id="GO:0005737">
    <property type="term" value="C:cytoplasm"/>
    <property type="evidence" value="ECO:0007669"/>
    <property type="project" value="UniProtKB-ARBA"/>
</dbReference>
<evidence type="ECO:0000259" key="5">
    <source>
        <dbReference type="PROSITE" id="PS50188"/>
    </source>
</evidence>
<dbReference type="Gene3D" id="2.60.120.920">
    <property type="match status" value="1"/>
</dbReference>
<dbReference type="PRINTS" id="PR01407">
    <property type="entry name" value="BUTYPHLNCDUF"/>
</dbReference>
<accession>A0AAW0MG53</accession>
<organism evidence="6 7">
    <name type="scientific">Mugilogobius chulae</name>
    <name type="common">yellowstripe goby</name>
    <dbReference type="NCBI Taxonomy" id="88201"/>
    <lineage>
        <taxon>Eukaryota</taxon>
        <taxon>Metazoa</taxon>
        <taxon>Chordata</taxon>
        <taxon>Craniata</taxon>
        <taxon>Vertebrata</taxon>
        <taxon>Euteleostomi</taxon>
        <taxon>Actinopterygii</taxon>
        <taxon>Neopterygii</taxon>
        <taxon>Teleostei</taxon>
        <taxon>Neoteleostei</taxon>
        <taxon>Acanthomorphata</taxon>
        <taxon>Gobiaria</taxon>
        <taxon>Gobiiformes</taxon>
        <taxon>Gobioidei</taxon>
        <taxon>Gobiidae</taxon>
        <taxon>Gobionellinae</taxon>
        <taxon>Mugilogobius</taxon>
    </lineage>
</organism>
<gene>
    <name evidence="6" type="ORF">WMY93_032251</name>
</gene>
<reference evidence="7" key="1">
    <citation type="submission" date="2024-04" db="EMBL/GenBank/DDBJ databases">
        <title>Salinicola lusitanus LLJ914,a marine bacterium isolated from the Okinawa Trough.</title>
        <authorList>
            <person name="Li J."/>
        </authorList>
    </citation>
    <scope>NUCLEOTIDE SEQUENCE [LARGE SCALE GENOMIC DNA]</scope>
</reference>
<evidence type="ECO:0000256" key="4">
    <source>
        <dbReference type="SAM" id="MobiDB-lite"/>
    </source>
</evidence>
<dbReference type="InterPro" id="IPR003877">
    <property type="entry name" value="SPRY_dom"/>
</dbReference>
<evidence type="ECO:0000313" key="6">
    <source>
        <dbReference type="EMBL" id="KAK7877033.1"/>
    </source>
</evidence>
<sequence length="533" mass="59699">MRVCWERLAESSVSRAFNSHLRESFSQLPGETGDIESEWTMFSASIVNAAAKSCGRKVSGACRGGNPRTRWWTPEVRDAVRLKKECYKALLACSTPEAVTGICRPSIPQLGRSRRQKLWTGRGSGRPWRRTIGRPQRNSGKPSDTSGEESSASPTLFTVQVESCDLDWDVVGRWKEYFEGLLNPTAMFSDEEAETEDSGGGSPITQAEVTEVVNKLLGGKAPGVDEIRSEVLERRLRPIVKPRIQEEQCGFRPGRGTLDQLYTLHRVLEGSWEFAQPVHMCFVDLEKAFDRVPRGVLWGVLREYGVRGPLLRAVRSLYDRSRSCVHIAGNACDFSLDPNTAQKRLILSDDNQTVTLVKEDQDYSDHKDRFTDWYQVLSCTGLSGRCYWEVDWSGGEVSVAVSYKGIRRRGRGKDERVFGFNNLSWSLRIFEEDYFVWHNKKVTRLSHRVGVSAGRVGVSSEEGGVYSGRVGVSSGRVGVFLDSEAGALSFYEISSDDKLFHLHSFSATFSEPLFPGFRLYEGASVTVVKSTKH</sequence>
<dbReference type="EMBL" id="JBBPFD010000729">
    <property type="protein sequence ID" value="KAK7877033.1"/>
    <property type="molecule type" value="Genomic_DNA"/>
</dbReference>
<dbReference type="SMART" id="SM00589">
    <property type="entry name" value="PRY"/>
    <property type="match status" value="1"/>
</dbReference>
<keyword evidence="2" id="KW-0863">Zinc-finger</keyword>
<protein>
    <recommendedName>
        <fullName evidence="5">B30.2/SPRY domain-containing protein</fullName>
    </recommendedName>
</protein>
<dbReference type="PANTHER" id="PTHR25465:SF14">
    <property type="entry name" value="E3 UBIQUITIN-PROTEIN LIGASE TRIM65"/>
    <property type="match status" value="1"/>
</dbReference>
<dbReference type="InterPro" id="IPR051051">
    <property type="entry name" value="E3_ubiq-ligase_TRIM/RNF"/>
</dbReference>
<evidence type="ECO:0000256" key="3">
    <source>
        <dbReference type="ARBA" id="ARBA00022833"/>
    </source>
</evidence>
<dbReference type="Pfam" id="PF00622">
    <property type="entry name" value="SPRY"/>
    <property type="match status" value="1"/>
</dbReference>
<dbReference type="Pfam" id="PF13765">
    <property type="entry name" value="PRY"/>
    <property type="match status" value="1"/>
</dbReference>
<dbReference type="CDD" id="cd16040">
    <property type="entry name" value="SPRY_PRY_SNTX"/>
    <property type="match status" value="1"/>
</dbReference>
<name>A0AAW0MG53_9GOBI</name>
<comment type="caution">
    <text evidence="6">The sequence shown here is derived from an EMBL/GenBank/DDBJ whole genome shotgun (WGS) entry which is preliminary data.</text>
</comment>
<dbReference type="SMART" id="SM00449">
    <property type="entry name" value="SPRY"/>
    <property type="match status" value="1"/>
</dbReference>
<keyword evidence="3" id="KW-0862">Zinc</keyword>
<dbReference type="GO" id="GO:0008270">
    <property type="term" value="F:zinc ion binding"/>
    <property type="evidence" value="ECO:0007669"/>
    <property type="project" value="UniProtKB-KW"/>
</dbReference>
<dbReference type="InterPro" id="IPR006574">
    <property type="entry name" value="PRY"/>
</dbReference>